<dbReference type="GO" id="GO:0016020">
    <property type="term" value="C:membrane"/>
    <property type="evidence" value="ECO:0007669"/>
    <property type="project" value="InterPro"/>
</dbReference>
<evidence type="ECO:0000256" key="1">
    <source>
        <dbReference type="ARBA" id="ARBA00023224"/>
    </source>
</evidence>
<dbReference type="STRING" id="39060.SAMN05660706_10445"/>
<evidence type="ECO:0000256" key="2">
    <source>
        <dbReference type="ARBA" id="ARBA00029447"/>
    </source>
</evidence>
<feature type="transmembrane region" description="Helical" evidence="4">
    <location>
        <begin position="57"/>
        <end position="76"/>
    </location>
</feature>
<dbReference type="PROSITE" id="PS50111">
    <property type="entry name" value="CHEMOTAXIS_TRANSDUC_2"/>
    <property type="match status" value="1"/>
</dbReference>
<sequence length="434" mass="47455">MKIPGRGQFSITTKIAAGLSLLITFLMLMMGLVMWGYLKMTVQTQHLQQVFKNFSVFWGAITTASIIAGIFLAMLISKRILNQPIKDLVTATENIAAGDVSGKVNLRHRDELGNLAASFNMMTGYLANLFRSITSYTNELVKSSQSLSLHLKSTASSSGRLIESMHQHTGKMEEQIELLQGCADLACELVDQVEQTGRALQRSAGAMAAAVDAGREPGALLGGALDDVGEIGRTLREMQTAVRAGKETLLEVERIAGLFADYLDRSRTFNFNIAVEVAKMGGANMADTLEELQKLADEGMENTREIIHKIKLAGEAASNMDEVLEKNITAAQKGQKSMEETGECWGKISNRLNREKDAVDKLMTAWAENRKQGEQLLETLDIVMSGLKKSAQTIAATGEAGHKQAELLAELEAILRKMLRVSNTLNNLCLQFKI</sequence>
<dbReference type="InterPro" id="IPR004089">
    <property type="entry name" value="MCPsignal_dom"/>
</dbReference>
<reference evidence="8" key="1">
    <citation type="submission" date="2016-10" db="EMBL/GenBank/DDBJ databases">
        <authorList>
            <person name="Varghese N."/>
            <person name="Submissions S."/>
        </authorList>
    </citation>
    <scope>NUCLEOTIDE SEQUENCE [LARGE SCALE GENOMIC DNA]</scope>
    <source>
        <strain evidence="8">DSM 3669</strain>
    </source>
</reference>
<proteinExistence type="inferred from homology"/>
<dbReference type="SUPFAM" id="SSF58104">
    <property type="entry name" value="Methyl-accepting chemotaxis protein (MCP) signaling domain"/>
    <property type="match status" value="1"/>
</dbReference>
<dbReference type="PANTHER" id="PTHR32089:SF112">
    <property type="entry name" value="LYSOZYME-LIKE PROTEIN-RELATED"/>
    <property type="match status" value="1"/>
</dbReference>
<dbReference type="InterPro" id="IPR003660">
    <property type="entry name" value="HAMP_dom"/>
</dbReference>
<evidence type="ECO:0000256" key="3">
    <source>
        <dbReference type="PROSITE-ProRule" id="PRU00284"/>
    </source>
</evidence>
<keyword evidence="1 3" id="KW-0807">Transducer</keyword>
<keyword evidence="4" id="KW-1133">Transmembrane helix</keyword>
<dbReference type="Pfam" id="PF00672">
    <property type="entry name" value="HAMP"/>
    <property type="match status" value="1"/>
</dbReference>
<dbReference type="OrthoDB" id="1785403at2"/>
<comment type="similarity">
    <text evidence="2">Belongs to the methyl-accepting chemotaxis (MCP) protein family.</text>
</comment>
<dbReference type="Gene3D" id="6.10.340.10">
    <property type="match status" value="1"/>
</dbReference>
<dbReference type="Gene3D" id="1.10.287.950">
    <property type="entry name" value="Methyl-accepting chemotaxis protein"/>
    <property type="match status" value="1"/>
</dbReference>
<evidence type="ECO:0000313" key="7">
    <source>
        <dbReference type="EMBL" id="SFQ99195.1"/>
    </source>
</evidence>
<dbReference type="CDD" id="cd06225">
    <property type="entry name" value="HAMP"/>
    <property type="match status" value="1"/>
</dbReference>
<dbReference type="RefSeq" id="WP_092482055.1">
    <property type="nucleotide sequence ID" value="NZ_FOYM01000004.1"/>
</dbReference>
<evidence type="ECO:0000259" key="6">
    <source>
        <dbReference type="PROSITE" id="PS50885"/>
    </source>
</evidence>
<evidence type="ECO:0000259" key="5">
    <source>
        <dbReference type="PROSITE" id="PS50111"/>
    </source>
</evidence>
<keyword evidence="4" id="KW-0472">Membrane</keyword>
<keyword evidence="8" id="KW-1185">Reference proteome</keyword>
<dbReference type="PROSITE" id="PS50885">
    <property type="entry name" value="HAMP"/>
    <property type="match status" value="1"/>
</dbReference>
<dbReference type="EMBL" id="FOYM01000004">
    <property type="protein sequence ID" value="SFQ99195.1"/>
    <property type="molecule type" value="Genomic_DNA"/>
</dbReference>
<dbReference type="SMART" id="SM00304">
    <property type="entry name" value="HAMP"/>
    <property type="match status" value="2"/>
</dbReference>
<evidence type="ECO:0000256" key="4">
    <source>
        <dbReference type="SAM" id="Phobius"/>
    </source>
</evidence>
<dbReference type="PANTHER" id="PTHR32089">
    <property type="entry name" value="METHYL-ACCEPTING CHEMOTAXIS PROTEIN MCPB"/>
    <property type="match status" value="1"/>
</dbReference>
<name>A0A1I6D146_9FIRM</name>
<organism evidence="7 8">
    <name type="scientific">Desulfoscipio geothermicus DSM 3669</name>
    <dbReference type="NCBI Taxonomy" id="1121426"/>
    <lineage>
        <taxon>Bacteria</taxon>
        <taxon>Bacillati</taxon>
        <taxon>Bacillota</taxon>
        <taxon>Clostridia</taxon>
        <taxon>Eubacteriales</taxon>
        <taxon>Desulfallaceae</taxon>
        <taxon>Desulfoscipio</taxon>
    </lineage>
</organism>
<accession>A0A1I6D146</accession>
<feature type="domain" description="HAMP" evidence="6">
    <location>
        <begin position="79"/>
        <end position="131"/>
    </location>
</feature>
<evidence type="ECO:0000313" key="8">
    <source>
        <dbReference type="Proteomes" id="UP000199584"/>
    </source>
</evidence>
<keyword evidence="4" id="KW-0812">Transmembrane</keyword>
<dbReference type="GO" id="GO:0007165">
    <property type="term" value="P:signal transduction"/>
    <property type="evidence" value="ECO:0007669"/>
    <property type="project" value="UniProtKB-KW"/>
</dbReference>
<dbReference type="Proteomes" id="UP000199584">
    <property type="component" value="Unassembled WGS sequence"/>
</dbReference>
<protein>
    <submittedName>
        <fullName evidence="7">Methyl-accepting chemotaxis protein</fullName>
    </submittedName>
</protein>
<gene>
    <name evidence="7" type="ORF">SAMN05660706_10445</name>
</gene>
<feature type="transmembrane region" description="Helical" evidence="4">
    <location>
        <begin position="15"/>
        <end position="37"/>
    </location>
</feature>
<dbReference type="AlphaFoldDB" id="A0A1I6D146"/>
<feature type="domain" description="Methyl-accepting transducer" evidence="5">
    <location>
        <begin position="150"/>
        <end position="384"/>
    </location>
</feature>